<dbReference type="SMART" id="SM00062">
    <property type="entry name" value="PBPb"/>
    <property type="match status" value="1"/>
</dbReference>
<dbReference type="Proteomes" id="UP000199470">
    <property type="component" value="Unassembled WGS sequence"/>
</dbReference>
<keyword evidence="4" id="KW-1185">Reference proteome</keyword>
<proteinExistence type="predicted"/>
<keyword evidence="1" id="KW-0732">Signal</keyword>
<gene>
    <name evidence="3" type="ORF">SAMN02982985_01901</name>
</gene>
<dbReference type="Gene3D" id="3.40.190.10">
    <property type="entry name" value="Periplasmic binding protein-like II"/>
    <property type="match status" value="2"/>
</dbReference>
<dbReference type="SUPFAM" id="SSF53850">
    <property type="entry name" value="Periplasmic binding protein-like II"/>
    <property type="match status" value="1"/>
</dbReference>
<evidence type="ECO:0000259" key="2">
    <source>
        <dbReference type="SMART" id="SM00062"/>
    </source>
</evidence>
<accession>A0A1I4LDT2</accession>
<evidence type="ECO:0000256" key="1">
    <source>
        <dbReference type="ARBA" id="ARBA00022729"/>
    </source>
</evidence>
<sequence length="230" mass="25655">MAVGIIQSEPLGFFNDQGAPAGLHHDILRELSRRSGVAMDIHIMPKARMLVELEVGNIDGAIMFAAPNSDAVAIDAGVTDVARLVALGRAGTPLRRYDDLVKARTVLFLGSTPFGAPFELDERLYKYRVTTYDQMVGMFVQGRANVIAGNMLVLLFQLKKQHQEQLLDPSVFLFGNVANHLFIGKKSPQRDRAAALQKTLQEMARDGAIEQILLKYQGKEWQHFKLHDER</sequence>
<protein>
    <submittedName>
        <fullName evidence="3">Extracellular solute-binding protein, family 3</fullName>
    </submittedName>
</protein>
<evidence type="ECO:0000313" key="4">
    <source>
        <dbReference type="Proteomes" id="UP000199470"/>
    </source>
</evidence>
<dbReference type="AlphaFoldDB" id="A0A1I4LDT2"/>
<dbReference type="PANTHER" id="PTHR35936">
    <property type="entry name" value="MEMBRANE-BOUND LYTIC MUREIN TRANSGLYCOSYLASE F"/>
    <property type="match status" value="1"/>
</dbReference>
<feature type="domain" description="Solute-binding protein family 3/N-terminal" evidence="2">
    <location>
        <begin position="3"/>
        <end position="220"/>
    </location>
</feature>
<dbReference type="STRING" id="758825.SAMN02982985_01901"/>
<reference evidence="3 4" key="1">
    <citation type="submission" date="2016-10" db="EMBL/GenBank/DDBJ databases">
        <authorList>
            <person name="de Groot N.N."/>
        </authorList>
    </citation>
    <scope>NUCLEOTIDE SEQUENCE [LARGE SCALE GENOMIC DNA]</scope>
    <source>
        <strain evidence="3 4">ATCC 43154</strain>
    </source>
</reference>
<organism evidence="3 4">
    <name type="scientific">Rugamonas rubra</name>
    <dbReference type="NCBI Taxonomy" id="758825"/>
    <lineage>
        <taxon>Bacteria</taxon>
        <taxon>Pseudomonadati</taxon>
        <taxon>Pseudomonadota</taxon>
        <taxon>Betaproteobacteria</taxon>
        <taxon>Burkholderiales</taxon>
        <taxon>Oxalobacteraceae</taxon>
        <taxon>Telluria group</taxon>
        <taxon>Rugamonas</taxon>
    </lineage>
</organism>
<evidence type="ECO:0000313" key="3">
    <source>
        <dbReference type="EMBL" id="SFL89174.1"/>
    </source>
</evidence>
<dbReference type="InterPro" id="IPR001638">
    <property type="entry name" value="Solute-binding_3/MltF_N"/>
</dbReference>
<dbReference type="PANTHER" id="PTHR35936:SF19">
    <property type="entry name" value="AMINO-ACID-BINDING PROTEIN YXEM-RELATED"/>
    <property type="match status" value="1"/>
</dbReference>
<name>A0A1I4LDT2_9BURK</name>
<dbReference type="EMBL" id="FOTW01000009">
    <property type="protein sequence ID" value="SFL89174.1"/>
    <property type="molecule type" value="Genomic_DNA"/>
</dbReference>